<dbReference type="Gene3D" id="3.30.2310.20">
    <property type="entry name" value="RelE-like"/>
    <property type="match status" value="1"/>
</dbReference>
<dbReference type="InterPro" id="IPR035093">
    <property type="entry name" value="RelE/ParE_toxin_dom_sf"/>
</dbReference>
<proteinExistence type="predicted"/>
<keyword evidence="1" id="KW-1277">Toxin-antitoxin system</keyword>
<reference evidence="2 3" key="1">
    <citation type="submission" date="2020-02" db="EMBL/GenBank/DDBJ databases">
        <title>Aliifodinibius halophilus 2W32, complete genome.</title>
        <authorList>
            <person name="Li Y."/>
            <person name="Wu S."/>
        </authorList>
    </citation>
    <scope>NUCLEOTIDE SEQUENCE [LARGE SCALE GENOMIC DNA]</scope>
    <source>
        <strain evidence="2 3">2W32</strain>
    </source>
</reference>
<dbReference type="InterPro" id="IPR007712">
    <property type="entry name" value="RelE/ParE_toxin"/>
</dbReference>
<sequence length="100" mass="11982">MPKTLILTKNAQQDLDEAFQWYQEQNHGLGQEFIRCVDAKLSEISRNPLHHQIVFREKVHRALTNRFPFSIYFINEDDIITVFAILHQRRSPESWKTRTE</sequence>
<accession>A0A6M1T271</accession>
<gene>
    <name evidence="2" type="ORF">G3569_17550</name>
</gene>
<dbReference type="Proteomes" id="UP000479132">
    <property type="component" value="Unassembled WGS sequence"/>
</dbReference>
<comment type="caution">
    <text evidence="2">The sequence shown here is derived from an EMBL/GenBank/DDBJ whole genome shotgun (WGS) entry which is preliminary data.</text>
</comment>
<organism evidence="2 3">
    <name type="scientific">Fodinibius halophilus</name>
    <dbReference type="NCBI Taxonomy" id="1736908"/>
    <lineage>
        <taxon>Bacteria</taxon>
        <taxon>Pseudomonadati</taxon>
        <taxon>Balneolota</taxon>
        <taxon>Balneolia</taxon>
        <taxon>Balneolales</taxon>
        <taxon>Balneolaceae</taxon>
        <taxon>Fodinibius</taxon>
    </lineage>
</organism>
<dbReference type="AlphaFoldDB" id="A0A6M1T271"/>
<evidence type="ECO:0000313" key="2">
    <source>
        <dbReference type="EMBL" id="NGP90168.1"/>
    </source>
</evidence>
<protein>
    <submittedName>
        <fullName evidence="2">Type II toxin-antitoxin system RelE/ParE family toxin</fullName>
    </submittedName>
</protein>
<dbReference type="RefSeq" id="WP_165271392.1">
    <property type="nucleotide sequence ID" value="NZ_JAALLS010000037.1"/>
</dbReference>
<evidence type="ECO:0000256" key="1">
    <source>
        <dbReference type="ARBA" id="ARBA00022649"/>
    </source>
</evidence>
<dbReference type="EMBL" id="JAALLS010000037">
    <property type="protein sequence ID" value="NGP90168.1"/>
    <property type="molecule type" value="Genomic_DNA"/>
</dbReference>
<evidence type="ECO:0000313" key="3">
    <source>
        <dbReference type="Proteomes" id="UP000479132"/>
    </source>
</evidence>
<name>A0A6M1T271_9BACT</name>
<dbReference type="Pfam" id="PF05016">
    <property type="entry name" value="ParE_toxin"/>
    <property type="match status" value="1"/>
</dbReference>
<keyword evidence="3" id="KW-1185">Reference proteome</keyword>